<dbReference type="AlphaFoldDB" id="A0A6S7L8B7"/>
<proteinExistence type="predicted"/>
<organism evidence="1 2">
    <name type="scientific">Paramuricea clavata</name>
    <name type="common">Red gorgonian</name>
    <name type="synonym">Violescent sea-whip</name>
    <dbReference type="NCBI Taxonomy" id="317549"/>
    <lineage>
        <taxon>Eukaryota</taxon>
        <taxon>Metazoa</taxon>
        <taxon>Cnidaria</taxon>
        <taxon>Anthozoa</taxon>
        <taxon>Octocorallia</taxon>
        <taxon>Malacalcyonacea</taxon>
        <taxon>Plexauridae</taxon>
        <taxon>Paramuricea</taxon>
    </lineage>
</organism>
<dbReference type="Proteomes" id="UP001152795">
    <property type="component" value="Unassembled WGS sequence"/>
</dbReference>
<protein>
    <submittedName>
        <fullName evidence="1">Uncharacterized protein</fullName>
    </submittedName>
</protein>
<evidence type="ECO:0000313" key="2">
    <source>
        <dbReference type="Proteomes" id="UP001152795"/>
    </source>
</evidence>
<evidence type="ECO:0000313" key="1">
    <source>
        <dbReference type="EMBL" id="CAB4028719.1"/>
    </source>
</evidence>
<reference evidence="1" key="1">
    <citation type="submission" date="2020-04" db="EMBL/GenBank/DDBJ databases">
        <authorList>
            <person name="Alioto T."/>
            <person name="Alioto T."/>
            <person name="Gomez Garrido J."/>
        </authorList>
    </citation>
    <scope>NUCLEOTIDE SEQUENCE</scope>
    <source>
        <strain evidence="1">A484AB</strain>
    </source>
</reference>
<comment type="caution">
    <text evidence="1">The sequence shown here is derived from an EMBL/GenBank/DDBJ whole genome shotgun (WGS) entry which is preliminary data.</text>
</comment>
<name>A0A6S7L8B7_PARCT</name>
<keyword evidence="2" id="KW-1185">Reference proteome</keyword>
<feature type="non-terminal residue" evidence="1">
    <location>
        <position position="1"/>
    </location>
</feature>
<dbReference type="OrthoDB" id="5984844at2759"/>
<sequence>CCCPAGIGGRCKHVAATLFQLLDYVELGLSDIPDDKTCTQEIHKWHVPKKSTKHKALLFEDLIFPQDTYEKDKKGRKRAVVEGKRDS</sequence>
<gene>
    <name evidence="1" type="ORF">PACLA_8A077124</name>
</gene>
<accession>A0A6S7L8B7</accession>
<dbReference type="EMBL" id="CACRXK020015672">
    <property type="protein sequence ID" value="CAB4028719.1"/>
    <property type="molecule type" value="Genomic_DNA"/>
</dbReference>